<organism evidence="8 9">
    <name type="scientific">Clonostachys rhizophaga</name>
    <dbReference type="NCBI Taxonomy" id="160324"/>
    <lineage>
        <taxon>Eukaryota</taxon>
        <taxon>Fungi</taxon>
        <taxon>Dikarya</taxon>
        <taxon>Ascomycota</taxon>
        <taxon>Pezizomycotina</taxon>
        <taxon>Sordariomycetes</taxon>
        <taxon>Hypocreomycetidae</taxon>
        <taxon>Hypocreales</taxon>
        <taxon>Bionectriaceae</taxon>
        <taxon>Clonostachys</taxon>
    </lineage>
</organism>
<dbReference type="Pfam" id="PF20684">
    <property type="entry name" value="Fung_rhodopsin"/>
    <property type="match status" value="1"/>
</dbReference>
<dbReference type="AlphaFoldDB" id="A0A9N9W0X7"/>
<feature type="transmembrane region" description="Helical" evidence="6">
    <location>
        <begin position="213"/>
        <end position="233"/>
    </location>
</feature>
<dbReference type="InterPro" id="IPR052337">
    <property type="entry name" value="SAT4-like"/>
</dbReference>
<evidence type="ECO:0000256" key="3">
    <source>
        <dbReference type="ARBA" id="ARBA00022989"/>
    </source>
</evidence>
<dbReference type="GO" id="GO:0016020">
    <property type="term" value="C:membrane"/>
    <property type="evidence" value="ECO:0007669"/>
    <property type="project" value="UniProtKB-SubCell"/>
</dbReference>
<keyword evidence="3 6" id="KW-1133">Transmembrane helix</keyword>
<evidence type="ECO:0000256" key="5">
    <source>
        <dbReference type="ARBA" id="ARBA00038359"/>
    </source>
</evidence>
<dbReference type="PANTHER" id="PTHR33048:SF47">
    <property type="entry name" value="INTEGRAL MEMBRANE PROTEIN-RELATED"/>
    <property type="match status" value="1"/>
</dbReference>
<protein>
    <recommendedName>
        <fullName evidence="7">Rhodopsin domain-containing protein</fullName>
    </recommendedName>
</protein>
<comment type="caution">
    <text evidence="8">The sequence shown here is derived from an EMBL/GenBank/DDBJ whole genome shotgun (WGS) entry which is preliminary data.</text>
</comment>
<evidence type="ECO:0000256" key="4">
    <source>
        <dbReference type="ARBA" id="ARBA00023136"/>
    </source>
</evidence>
<evidence type="ECO:0000313" key="8">
    <source>
        <dbReference type="EMBL" id="CAH0043161.1"/>
    </source>
</evidence>
<dbReference type="Proteomes" id="UP000696573">
    <property type="component" value="Unassembled WGS sequence"/>
</dbReference>
<feature type="transmembrane region" description="Helical" evidence="6">
    <location>
        <begin position="88"/>
        <end position="109"/>
    </location>
</feature>
<dbReference type="InterPro" id="IPR049326">
    <property type="entry name" value="Rhodopsin_dom_fungi"/>
</dbReference>
<dbReference type="PANTHER" id="PTHR33048">
    <property type="entry name" value="PTH11-LIKE INTEGRAL MEMBRANE PROTEIN (AFU_ORTHOLOGUE AFUA_5G11245)"/>
    <property type="match status" value="1"/>
</dbReference>
<feature type="transmembrane region" description="Helical" evidence="6">
    <location>
        <begin position="130"/>
        <end position="149"/>
    </location>
</feature>
<evidence type="ECO:0000256" key="2">
    <source>
        <dbReference type="ARBA" id="ARBA00022692"/>
    </source>
</evidence>
<gene>
    <name evidence="8" type="ORF">CRHIZ90672A_00004961</name>
</gene>
<reference evidence="8" key="1">
    <citation type="submission" date="2021-10" db="EMBL/GenBank/DDBJ databases">
        <authorList>
            <person name="Piombo E."/>
        </authorList>
    </citation>
    <scope>NUCLEOTIDE SEQUENCE</scope>
</reference>
<evidence type="ECO:0000256" key="6">
    <source>
        <dbReference type="SAM" id="Phobius"/>
    </source>
</evidence>
<keyword evidence="2 6" id="KW-0812">Transmembrane</keyword>
<feature type="transmembrane region" description="Helical" evidence="6">
    <location>
        <begin position="179"/>
        <end position="201"/>
    </location>
</feature>
<comment type="subcellular location">
    <subcellularLocation>
        <location evidence="1">Membrane</location>
        <topology evidence="1">Multi-pass membrane protein</topology>
    </subcellularLocation>
</comment>
<feature type="transmembrane region" description="Helical" evidence="6">
    <location>
        <begin position="20"/>
        <end position="41"/>
    </location>
</feature>
<evidence type="ECO:0000256" key="1">
    <source>
        <dbReference type="ARBA" id="ARBA00004141"/>
    </source>
</evidence>
<keyword evidence="9" id="KW-1185">Reference proteome</keyword>
<accession>A0A9N9W0X7</accession>
<proteinExistence type="inferred from homology"/>
<feature type="domain" description="Rhodopsin" evidence="7">
    <location>
        <begin position="41"/>
        <end position="291"/>
    </location>
</feature>
<evidence type="ECO:0000313" key="9">
    <source>
        <dbReference type="Proteomes" id="UP000696573"/>
    </source>
</evidence>
<sequence length="316" mass="35001">MNSSQSNPSSDAWVPPPDSRAYILTPILIAVMTISSLLVLLRLITRVFLVKTLGIDDLLSVASLSANMKLGVQYGAGTHVYEVPPVKLPHFLSLVTTSELLFVFSLCMVRFSNLAFIARLSSDKWFVRGIYAVGFLVSSITLIAVAFVLSKCKDVRDLWNIENPNRECKSFNAEFSVMIFHAGMGILIDASILALPIWIVFRKMKFSPKMVRVVLIFCVGALSIIAGVLRLNYSLLNVDADMYVYTLQLSSDLNIETIITYNIGVMTLWGGIEGHLGLWTACFPALQPLFRLAGVKLGISRRTQTSKETHKSYGKP</sequence>
<feature type="transmembrane region" description="Helical" evidence="6">
    <location>
        <begin position="276"/>
        <end position="294"/>
    </location>
</feature>
<dbReference type="EMBL" id="CABFNQ020000768">
    <property type="protein sequence ID" value="CAH0043161.1"/>
    <property type="molecule type" value="Genomic_DNA"/>
</dbReference>
<evidence type="ECO:0000259" key="7">
    <source>
        <dbReference type="Pfam" id="PF20684"/>
    </source>
</evidence>
<keyword evidence="4 6" id="KW-0472">Membrane</keyword>
<comment type="similarity">
    <text evidence="5">Belongs to the SAT4 family.</text>
</comment>
<dbReference type="OrthoDB" id="5413793at2759"/>
<name>A0A9N9W0X7_9HYPO</name>